<reference evidence="1" key="1">
    <citation type="submission" date="2021-09" db="EMBL/GenBank/DDBJ databases">
        <authorList>
            <consortium name="AG Swart"/>
            <person name="Singh M."/>
            <person name="Singh A."/>
            <person name="Seah K."/>
            <person name="Emmerich C."/>
        </authorList>
    </citation>
    <scope>NUCLEOTIDE SEQUENCE</scope>
    <source>
        <strain evidence="1">ATCC30299</strain>
    </source>
</reference>
<name>A0AAU9K1I7_9CILI</name>
<dbReference type="SUPFAM" id="SSF50965">
    <property type="entry name" value="Galactose oxidase, central domain"/>
    <property type="match status" value="1"/>
</dbReference>
<protein>
    <submittedName>
        <fullName evidence="1">Uncharacterized protein</fullName>
    </submittedName>
</protein>
<dbReference type="AlphaFoldDB" id="A0AAU9K1I7"/>
<organism evidence="1 2">
    <name type="scientific">Blepharisma stoltei</name>
    <dbReference type="NCBI Taxonomy" id="1481888"/>
    <lineage>
        <taxon>Eukaryota</taxon>
        <taxon>Sar</taxon>
        <taxon>Alveolata</taxon>
        <taxon>Ciliophora</taxon>
        <taxon>Postciliodesmatophora</taxon>
        <taxon>Heterotrichea</taxon>
        <taxon>Heterotrichida</taxon>
        <taxon>Blepharismidae</taxon>
        <taxon>Blepharisma</taxon>
    </lineage>
</organism>
<evidence type="ECO:0000313" key="2">
    <source>
        <dbReference type="Proteomes" id="UP001162131"/>
    </source>
</evidence>
<comment type="caution">
    <text evidence="1">The sequence shown here is derived from an EMBL/GenBank/DDBJ whole genome shotgun (WGS) entry which is preliminary data.</text>
</comment>
<dbReference type="InterPro" id="IPR011043">
    <property type="entry name" value="Gal_Oxase/kelch_b-propeller"/>
</dbReference>
<dbReference type="Proteomes" id="UP001162131">
    <property type="component" value="Unassembled WGS sequence"/>
</dbReference>
<proteinExistence type="predicted"/>
<gene>
    <name evidence="1" type="ORF">BSTOLATCC_MIC52148</name>
</gene>
<accession>A0AAU9K1I7</accession>
<keyword evidence="2" id="KW-1185">Reference proteome</keyword>
<sequence length="373" mass="44705">MTDLYLEEQRLKVEEFTKMLSTLYVNDLNHQRQLQAEFNTLSALPENMEDMSNIYKKEYHRIQSSICLDFIKQCKITQLLLNKIIFEIHKQNTYNSYNLNFRYLYNFDENLNGTEIYIYDLKSHKRTSTCELKSYKSKRRLCDKVTNYAKISNSHLLIMGADRNLHKGILMDLKTKTATGVFNFSTQERVFDVFNQFIYYDNYLFIFGDAEKSGLLKYNINRNKWHQLAFPCLKEWISSVLYRNYVLISSSYNSIFYLYDLLIEAHSEIAFYEHVKNRKFLFTDQVRAYLWVQNGSIYESDENNPFKWNKIGNNDFGIRDLPLDINLHNFDITFSNYEGDIYASLIIRPQMYCYKFNKKRKAMKIIYQGEVNR</sequence>
<evidence type="ECO:0000313" key="1">
    <source>
        <dbReference type="EMBL" id="CAG9330732.1"/>
    </source>
</evidence>
<dbReference type="EMBL" id="CAJZBQ010000052">
    <property type="protein sequence ID" value="CAG9330732.1"/>
    <property type="molecule type" value="Genomic_DNA"/>
</dbReference>